<feature type="domain" description="Flp pilus assembly protein RcpC/CpaB" evidence="1">
    <location>
        <begin position="117"/>
        <end position="237"/>
    </location>
</feature>
<reference evidence="2 3" key="1">
    <citation type="submission" date="2022-11" db="EMBL/GenBank/DDBJ databases">
        <title>Anaerobic phenanthrene biodegradation by a DNRA strain PheN6.</title>
        <authorList>
            <person name="Zhang Z."/>
        </authorList>
    </citation>
    <scope>NUCLEOTIDE SEQUENCE [LARGE SCALE GENOMIC DNA]</scope>
    <source>
        <strain evidence="2 3">PheN6</strain>
    </source>
</reference>
<dbReference type="Proteomes" id="UP001150259">
    <property type="component" value="Unassembled WGS sequence"/>
</dbReference>
<evidence type="ECO:0000313" key="3">
    <source>
        <dbReference type="Proteomes" id="UP001150259"/>
    </source>
</evidence>
<dbReference type="EMBL" id="JAPFQL010000054">
    <property type="protein sequence ID" value="MDC5698131.1"/>
    <property type="molecule type" value="Genomic_DNA"/>
</dbReference>
<protein>
    <submittedName>
        <fullName evidence="2">RcpC/CpaB family pilus assembly protein</fullName>
    </submittedName>
</protein>
<keyword evidence="3" id="KW-1185">Reference proteome</keyword>
<comment type="caution">
    <text evidence="2">The sequence shown here is derived from an EMBL/GenBank/DDBJ whole genome shotgun (WGS) entry which is preliminary data.</text>
</comment>
<dbReference type="RefSeq" id="WP_272462705.1">
    <property type="nucleotide sequence ID" value="NZ_JAPFQL010000054.1"/>
</dbReference>
<gene>
    <name evidence="2" type="ORF">OO014_12760</name>
</gene>
<dbReference type="InterPro" id="IPR031571">
    <property type="entry name" value="RcpC_dom"/>
</dbReference>
<dbReference type="Pfam" id="PF16976">
    <property type="entry name" value="RcpC"/>
    <property type="match status" value="1"/>
</dbReference>
<evidence type="ECO:0000259" key="1">
    <source>
        <dbReference type="Pfam" id="PF16976"/>
    </source>
</evidence>
<evidence type="ECO:0000313" key="2">
    <source>
        <dbReference type="EMBL" id="MDC5698131.1"/>
    </source>
</evidence>
<proteinExistence type="predicted"/>
<organism evidence="2 3">
    <name type="scientific">Intrasporangium calvum</name>
    <dbReference type="NCBI Taxonomy" id="53358"/>
    <lineage>
        <taxon>Bacteria</taxon>
        <taxon>Bacillati</taxon>
        <taxon>Actinomycetota</taxon>
        <taxon>Actinomycetes</taxon>
        <taxon>Micrococcales</taxon>
        <taxon>Intrasporangiaceae</taxon>
        <taxon>Intrasporangium</taxon>
    </lineage>
</organism>
<accession>A0ABT5GKA7</accession>
<name>A0ABT5GKA7_9MICO</name>
<sequence>MNRRILAILVAVVLALAGGLLVFSYAKNADARAIAEAQPTKVFLAEKLIASGTTLKDAERTGLIVETNVAAKAVPVGALPKVDETNNTLLALTDIQPGEILIATRFGTTPVGAKAIEVPSGMLAVSVELSDPARVGKFVTPGSHIAIYSSYKIKMLGEDERSKQINDNDVKGTSLLLGDVLVIGMGETALSAPKRSEGDEEGSSRTPSFLVTVAVEPDDAPRLIHAINEYELYAALRGSDVKLDTKAQVNDLTIFGSVAP</sequence>